<reference evidence="2 3" key="1">
    <citation type="journal article" date="2019" name="Nat. Med.">
        <title>A library of human gut bacterial isolates paired with longitudinal multiomics data enables mechanistic microbiome research.</title>
        <authorList>
            <person name="Poyet M."/>
            <person name="Groussin M."/>
            <person name="Gibbons S.M."/>
            <person name="Avila-Pacheco J."/>
            <person name="Jiang X."/>
            <person name="Kearney S.M."/>
            <person name="Perrotta A.R."/>
            <person name="Berdy B."/>
            <person name="Zhao S."/>
            <person name="Lieberman T.D."/>
            <person name="Swanson P.K."/>
            <person name="Smith M."/>
            <person name="Roesemann S."/>
            <person name="Alexander J.E."/>
            <person name="Rich S.A."/>
            <person name="Livny J."/>
            <person name="Vlamakis H."/>
            <person name="Clish C."/>
            <person name="Bullock K."/>
            <person name="Deik A."/>
            <person name="Scott J."/>
            <person name="Pierce K.A."/>
            <person name="Xavier R.J."/>
            <person name="Alm E.J."/>
        </authorList>
    </citation>
    <scope>NUCLEOTIDE SEQUENCE [LARGE SCALE GENOMIC DNA]</scope>
    <source>
        <strain evidence="2 3">BIOML-A6</strain>
    </source>
</reference>
<dbReference type="AlphaFoldDB" id="A0A7J4YHP4"/>
<evidence type="ECO:0000313" key="2">
    <source>
        <dbReference type="EMBL" id="KAA5225098.1"/>
    </source>
</evidence>
<dbReference type="InterPro" id="IPR036388">
    <property type="entry name" value="WH-like_DNA-bd_sf"/>
</dbReference>
<evidence type="ECO:0000259" key="1">
    <source>
        <dbReference type="Pfam" id="PF13936"/>
    </source>
</evidence>
<dbReference type="Proteomes" id="UP000421791">
    <property type="component" value="Unassembled WGS sequence"/>
</dbReference>
<protein>
    <submittedName>
        <fullName evidence="2">AAA family ATPase</fullName>
    </submittedName>
</protein>
<feature type="domain" description="Transposase IS30-like HTH" evidence="1">
    <location>
        <begin position="365"/>
        <end position="395"/>
    </location>
</feature>
<dbReference type="InterPro" id="IPR016032">
    <property type="entry name" value="Sig_transdc_resp-reg_C-effctor"/>
</dbReference>
<comment type="caution">
    <text evidence="2">The sequence shown here is derived from an EMBL/GenBank/DDBJ whole genome shotgun (WGS) entry which is preliminary data.</text>
</comment>
<name>A0A7J4YHP4_9BACE</name>
<dbReference type="InterPro" id="IPR025246">
    <property type="entry name" value="IS30-like_HTH"/>
</dbReference>
<sequence length="410" mass="46204">MAADKKQNRKSPSEETIKALGNSIDECWNELNNLPQKEFPPVQVGEIISSTWNNASGKESETIQPVGEVIQEQPCDDLDSILGKSINQSMKEAKNKPVPTILWGDDGNGNGLWYENELAVLFGRTNTGKSIYAVQIAEHITKNLNKGVLYIDLEMSMKQFQQRYTSKDSRLHVWSELLKRPEMEKVEWALDNPEKCLELLRKMLDTLSVKILILDNLTFLVNNGGMKPEDVKLICSKLCEWAKEGYSILVINHTPKIPPFTPLDLNHCLGSSMLTNFVQSVFAIGTSSKNPSSERYVKQLKSRNGKIVWDESHVLPYTIDKTVDPTMLQFIQPGKSKQNVSSPNPVQTARESDLLQNANNLLLKEIRRYHEQGLSNRQIAEELNISPTTVGNKLRQIQATSNEEGDNQDA</sequence>
<dbReference type="GO" id="GO:0003677">
    <property type="term" value="F:DNA binding"/>
    <property type="evidence" value="ECO:0007669"/>
    <property type="project" value="InterPro"/>
</dbReference>
<dbReference type="Gene3D" id="1.10.10.10">
    <property type="entry name" value="Winged helix-like DNA-binding domain superfamily/Winged helix DNA-binding domain"/>
    <property type="match status" value="1"/>
</dbReference>
<dbReference type="GO" id="GO:0006355">
    <property type="term" value="P:regulation of DNA-templated transcription"/>
    <property type="evidence" value="ECO:0007669"/>
    <property type="project" value="InterPro"/>
</dbReference>
<organism evidence="2 3">
    <name type="scientific">Bacteroides finegoldii</name>
    <dbReference type="NCBI Taxonomy" id="338188"/>
    <lineage>
        <taxon>Bacteria</taxon>
        <taxon>Pseudomonadati</taxon>
        <taxon>Bacteroidota</taxon>
        <taxon>Bacteroidia</taxon>
        <taxon>Bacteroidales</taxon>
        <taxon>Bacteroidaceae</taxon>
        <taxon>Bacteroides</taxon>
    </lineage>
</organism>
<evidence type="ECO:0000313" key="3">
    <source>
        <dbReference type="Proteomes" id="UP000421791"/>
    </source>
</evidence>
<dbReference type="SUPFAM" id="SSF52540">
    <property type="entry name" value="P-loop containing nucleoside triphosphate hydrolases"/>
    <property type="match status" value="1"/>
</dbReference>
<dbReference type="Pfam" id="PF13936">
    <property type="entry name" value="HTH_38"/>
    <property type="match status" value="1"/>
</dbReference>
<dbReference type="Pfam" id="PF13481">
    <property type="entry name" value="AAA_25"/>
    <property type="match status" value="1"/>
</dbReference>
<accession>A0A7J4YHP4</accession>
<gene>
    <name evidence="2" type="ORF">F2Z22_22530</name>
</gene>
<dbReference type="EMBL" id="VWAK01000101">
    <property type="protein sequence ID" value="KAA5225098.1"/>
    <property type="molecule type" value="Genomic_DNA"/>
</dbReference>
<dbReference type="InterPro" id="IPR027417">
    <property type="entry name" value="P-loop_NTPase"/>
</dbReference>
<dbReference type="Gene3D" id="3.40.50.300">
    <property type="entry name" value="P-loop containing nucleotide triphosphate hydrolases"/>
    <property type="match status" value="1"/>
</dbReference>
<dbReference type="RefSeq" id="WP_149924275.1">
    <property type="nucleotide sequence ID" value="NZ_VWAK01000101.1"/>
</dbReference>
<dbReference type="SUPFAM" id="SSF46894">
    <property type="entry name" value="C-terminal effector domain of the bipartite response regulators"/>
    <property type="match status" value="1"/>
</dbReference>
<proteinExistence type="predicted"/>